<protein>
    <submittedName>
        <fullName evidence="2">Histidine kinase</fullName>
    </submittedName>
</protein>
<evidence type="ECO:0000313" key="3">
    <source>
        <dbReference type="Proteomes" id="UP000248259"/>
    </source>
</evidence>
<proteinExistence type="predicted"/>
<gene>
    <name evidence="2" type="ORF">DNK49_08240</name>
</gene>
<dbReference type="PANTHER" id="PTHR33525">
    <property type="match status" value="1"/>
</dbReference>
<keyword evidence="2" id="KW-0418">Kinase</keyword>
<name>A0A323UZS6_9RHOO</name>
<comment type="caution">
    <text evidence="2">The sequence shown here is derived from an EMBL/GenBank/DDBJ whole genome shotgun (WGS) entry which is preliminary data.</text>
</comment>
<dbReference type="RefSeq" id="WP_110523854.1">
    <property type="nucleotide sequence ID" value="NZ_QKOE01000004.1"/>
</dbReference>
<reference evidence="2 3" key="1">
    <citation type="submission" date="2018-06" db="EMBL/GenBank/DDBJ databases">
        <title>Azoarcus communis strain SWub3 genome.</title>
        <authorList>
            <person name="Zorraquino Salvo V."/>
            <person name="Toubiana D."/>
            <person name="Blumwald E."/>
        </authorList>
    </citation>
    <scope>NUCLEOTIDE SEQUENCE [LARGE SCALE GENOMIC DNA]</scope>
    <source>
        <strain evidence="2 3">SWub3</strain>
    </source>
</reference>
<dbReference type="Proteomes" id="UP000248259">
    <property type="component" value="Unassembled WGS sequence"/>
</dbReference>
<sequence>MDAFELQAKAFVERIETELDARKLNFPVSMELSLRVKRLADDPDSSLDQIVTVVQAEPVLAAKTIRMANTVALNPYGAVIDSVGMAIRRIGLSALRSLALAVAAEQMAGDHRSPNMRMLAYGLWLRSVDVASWCFALARRTHAANPDTALLAGMMTHIGQFFLIARAADYPEMEHSIDRFAALVEGLHERVGMAVLEAFDMPESILDSLVEEQGYVGTWPPAELLHIVRLSALVSEHPNPFDRMLGRNPPRGPAASTQFGIDPAELQPLLDDSHDERQQILDAVRG</sequence>
<dbReference type="PANTHER" id="PTHR33525:SF3">
    <property type="entry name" value="RIBONUCLEASE Y"/>
    <property type="match status" value="1"/>
</dbReference>
<keyword evidence="3" id="KW-1185">Reference proteome</keyword>
<dbReference type="OrthoDB" id="9797768at2"/>
<dbReference type="Gene3D" id="1.10.3210.10">
    <property type="entry name" value="Hypothetical protein af1432"/>
    <property type="match status" value="1"/>
</dbReference>
<feature type="domain" description="HDOD" evidence="1">
    <location>
        <begin position="26"/>
        <end position="215"/>
    </location>
</feature>
<dbReference type="EMBL" id="QKOE01000004">
    <property type="protein sequence ID" value="PZA17210.1"/>
    <property type="molecule type" value="Genomic_DNA"/>
</dbReference>
<dbReference type="SUPFAM" id="SSF109604">
    <property type="entry name" value="HD-domain/PDEase-like"/>
    <property type="match status" value="1"/>
</dbReference>
<dbReference type="Pfam" id="PF08668">
    <property type="entry name" value="HDOD"/>
    <property type="match status" value="1"/>
</dbReference>
<accession>A0A323UZS6</accession>
<dbReference type="AlphaFoldDB" id="A0A323UZS6"/>
<evidence type="ECO:0000259" key="1">
    <source>
        <dbReference type="PROSITE" id="PS51833"/>
    </source>
</evidence>
<dbReference type="PROSITE" id="PS51833">
    <property type="entry name" value="HDOD"/>
    <property type="match status" value="1"/>
</dbReference>
<dbReference type="InterPro" id="IPR013976">
    <property type="entry name" value="HDOD"/>
</dbReference>
<evidence type="ECO:0000313" key="2">
    <source>
        <dbReference type="EMBL" id="PZA17210.1"/>
    </source>
</evidence>
<dbReference type="InterPro" id="IPR052340">
    <property type="entry name" value="RNase_Y/CdgJ"/>
</dbReference>
<organism evidence="2 3">
    <name type="scientific">Parazoarcus communis SWub3 = DSM 12120</name>
    <dbReference type="NCBI Taxonomy" id="1121029"/>
    <lineage>
        <taxon>Bacteria</taxon>
        <taxon>Pseudomonadati</taxon>
        <taxon>Pseudomonadota</taxon>
        <taxon>Betaproteobacteria</taxon>
        <taxon>Rhodocyclales</taxon>
        <taxon>Zoogloeaceae</taxon>
        <taxon>Parazoarcus</taxon>
    </lineage>
</organism>
<keyword evidence="2" id="KW-0808">Transferase</keyword>
<dbReference type="GO" id="GO:0016301">
    <property type="term" value="F:kinase activity"/>
    <property type="evidence" value="ECO:0007669"/>
    <property type="project" value="UniProtKB-KW"/>
</dbReference>